<gene>
    <name evidence="1" type="ORF">GCM10009663_41630</name>
</gene>
<protein>
    <recommendedName>
        <fullName evidence="3">Core-binding (CB) domain-containing protein</fullName>
    </recommendedName>
</protein>
<evidence type="ECO:0000313" key="1">
    <source>
        <dbReference type="EMBL" id="GAA1093745.1"/>
    </source>
</evidence>
<proteinExistence type="predicted"/>
<evidence type="ECO:0008006" key="3">
    <source>
        <dbReference type="Google" id="ProtNLM"/>
    </source>
</evidence>
<keyword evidence="2" id="KW-1185">Reference proteome</keyword>
<dbReference type="Proteomes" id="UP001499987">
    <property type="component" value="Unassembled WGS sequence"/>
</dbReference>
<dbReference type="EMBL" id="BAAALD010000040">
    <property type="protein sequence ID" value="GAA1093745.1"/>
    <property type="molecule type" value="Genomic_DNA"/>
</dbReference>
<comment type="caution">
    <text evidence="1">The sequence shown here is derived from an EMBL/GenBank/DDBJ whole genome shotgun (WGS) entry which is preliminary data.</text>
</comment>
<dbReference type="SUPFAM" id="SSF56349">
    <property type="entry name" value="DNA breaking-rejoining enzymes"/>
    <property type="match status" value="1"/>
</dbReference>
<evidence type="ECO:0000313" key="2">
    <source>
        <dbReference type="Proteomes" id="UP001499987"/>
    </source>
</evidence>
<organism evidence="1 2">
    <name type="scientific">Kitasatospora arboriphila</name>
    <dbReference type="NCBI Taxonomy" id="258052"/>
    <lineage>
        <taxon>Bacteria</taxon>
        <taxon>Bacillati</taxon>
        <taxon>Actinomycetota</taxon>
        <taxon>Actinomycetes</taxon>
        <taxon>Kitasatosporales</taxon>
        <taxon>Streptomycetaceae</taxon>
        <taxon>Kitasatospora</taxon>
    </lineage>
</organism>
<dbReference type="InterPro" id="IPR011010">
    <property type="entry name" value="DNA_brk_join_enz"/>
</dbReference>
<reference evidence="2" key="1">
    <citation type="journal article" date="2019" name="Int. J. Syst. Evol. Microbiol.">
        <title>The Global Catalogue of Microorganisms (GCM) 10K type strain sequencing project: providing services to taxonomists for standard genome sequencing and annotation.</title>
        <authorList>
            <consortium name="The Broad Institute Genomics Platform"/>
            <consortium name="The Broad Institute Genome Sequencing Center for Infectious Disease"/>
            <person name="Wu L."/>
            <person name="Ma J."/>
        </authorList>
    </citation>
    <scope>NUCLEOTIDE SEQUENCE [LARGE SCALE GENOMIC DNA]</scope>
    <source>
        <strain evidence="2">JCM 13002</strain>
    </source>
</reference>
<sequence length="278" mass="29808">MQCSNDGVIYCDSPAPVEYAVAVEGYLAAAPLGDGSRRVYRIALANWSWLLAGRPVPAGSARRGAVPPVLPLSVLDGADAAGLLRAALARRAAEADPRTLNRELSILRGALGWWRGQGWLTADPAAGLRPPPLPDPSGAALGPDELRAVLALRVPLREKLTWRLLNESGAGVETVLALNVDDLDLLHRCSRPRPGRPAVQWRASSARLLPLLIAGRSDGPLLLTERRAPAGTPAGDRCPYTGRSRLSYRRAAELFTTATRRLDPAGRGYTLHQLRPRG</sequence>
<name>A0ABP4E5U9_9ACTN</name>
<accession>A0ABP4E5U9</accession>